<keyword evidence="2" id="KW-0812">Transmembrane</keyword>
<feature type="region of interest" description="Disordered" evidence="1">
    <location>
        <begin position="1"/>
        <end position="40"/>
    </location>
</feature>
<keyword evidence="2" id="KW-0472">Membrane</keyword>
<feature type="compositionally biased region" description="Polar residues" evidence="1">
    <location>
        <begin position="20"/>
        <end position="32"/>
    </location>
</feature>
<accession>A0A7S1FRY3</accession>
<reference evidence="3" key="1">
    <citation type="submission" date="2021-01" db="EMBL/GenBank/DDBJ databases">
        <authorList>
            <person name="Corre E."/>
            <person name="Pelletier E."/>
            <person name="Niang G."/>
            <person name="Scheremetjew M."/>
            <person name="Finn R."/>
            <person name="Kale V."/>
            <person name="Holt S."/>
            <person name="Cochrane G."/>
            <person name="Meng A."/>
            <person name="Brown T."/>
            <person name="Cohen L."/>
        </authorList>
    </citation>
    <scope>NUCLEOTIDE SEQUENCE</scope>
    <source>
        <strain evidence="3">308</strain>
    </source>
</reference>
<evidence type="ECO:0000256" key="1">
    <source>
        <dbReference type="SAM" id="MobiDB-lite"/>
    </source>
</evidence>
<evidence type="ECO:0000256" key="2">
    <source>
        <dbReference type="SAM" id="Phobius"/>
    </source>
</evidence>
<keyword evidence="2" id="KW-1133">Transmembrane helix</keyword>
<feature type="transmembrane region" description="Helical" evidence="2">
    <location>
        <begin position="120"/>
        <end position="139"/>
    </location>
</feature>
<proteinExistence type="predicted"/>
<dbReference type="EMBL" id="HBFR01014373">
    <property type="protein sequence ID" value="CAD8883316.1"/>
    <property type="molecule type" value="Transcribed_RNA"/>
</dbReference>
<dbReference type="AlphaFoldDB" id="A0A7S1FRY3"/>
<evidence type="ECO:0000313" key="3">
    <source>
        <dbReference type="EMBL" id="CAD8883316.1"/>
    </source>
</evidence>
<name>A0A7S1FRY3_9STRA</name>
<feature type="transmembrane region" description="Helical" evidence="2">
    <location>
        <begin position="151"/>
        <end position="171"/>
    </location>
</feature>
<sequence>MGIRKFLSTHSSTSLGGTFESPSSNSSFWANTKKSERSDYPGKSTFYLSEEKHMCSLRGELYLPYDSDEKNNNLEGIYDEQPNPYPQSYQVEGMQSAKIASSSGLSSNLHIKNNLSGQGLPEYAVFCFFVSVLCCAWASSEFFNPPQSIHLLFPSLVSTSICSGFLMLNMLHWHHQSFLSSVDEQREKRVNICLRAFLLISQIGAALAYTRIAFQELVVFEIGQDDVIEATYTRVDWSGLLFLVPAIIWLTIGLRGWELTGHDFMSNSSTP</sequence>
<feature type="compositionally biased region" description="Low complexity" evidence="1">
    <location>
        <begin position="8"/>
        <end position="18"/>
    </location>
</feature>
<protein>
    <submittedName>
        <fullName evidence="3">Uncharacterized protein</fullName>
    </submittedName>
</protein>
<gene>
    <name evidence="3" type="ORF">CHYS00102_LOCUS10511</name>
</gene>
<organism evidence="3">
    <name type="scientific">Corethron hystrix</name>
    <dbReference type="NCBI Taxonomy" id="216773"/>
    <lineage>
        <taxon>Eukaryota</taxon>
        <taxon>Sar</taxon>
        <taxon>Stramenopiles</taxon>
        <taxon>Ochrophyta</taxon>
        <taxon>Bacillariophyta</taxon>
        <taxon>Coscinodiscophyceae</taxon>
        <taxon>Corethrophycidae</taxon>
        <taxon>Corethrales</taxon>
        <taxon>Corethraceae</taxon>
        <taxon>Corethron</taxon>
    </lineage>
</organism>
<feature type="transmembrane region" description="Helical" evidence="2">
    <location>
        <begin position="237"/>
        <end position="257"/>
    </location>
</feature>
<feature type="transmembrane region" description="Helical" evidence="2">
    <location>
        <begin position="192"/>
        <end position="212"/>
    </location>
</feature>